<keyword evidence="2 8" id="KW-0732">Signal</keyword>
<evidence type="ECO:0000256" key="1">
    <source>
        <dbReference type="ARBA" id="ARBA00007164"/>
    </source>
</evidence>
<evidence type="ECO:0000256" key="5">
    <source>
        <dbReference type="ARBA" id="ARBA00022984"/>
    </source>
</evidence>
<dbReference type="Proteomes" id="UP001431963">
    <property type="component" value="Unassembled WGS sequence"/>
</dbReference>
<keyword evidence="6" id="KW-0961">Cell wall biogenesis/degradation</keyword>
<name>A0ABU8BUC3_9RHOB</name>
<comment type="caution">
    <text evidence="10">The sequence shown here is derived from an EMBL/GenBank/DDBJ whole genome shotgun (WGS) entry which is preliminary data.</text>
</comment>
<keyword evidence="4" id="KW-0133">Cell shape</keyword>
<dbReference type="PANTHER" id="PTHR21581">
    <property type="entry name" value="D-ALANYL-D-ALANINE CARBOXYPEPTIDASE"/>
    <property type="match status" value="1"/>
</dbReference>
<dbReference type="InterPro" id="IPR012338">
    <property type="entry name" value="Beta-lactam/transpept-like"/>
</dbReference>
<feature type="chain" id="PRO_5045766098" evidence="8">
    <location>
        <begin position="23"/>
        <end position="533"/>
    </location>
</feature>
<evidence type="ECO:0000256" key="2">
    <source>
        <dbReference type="ARBA" id="ARBA00022729"/>
    </source>
</evidence>
<dbReference type="PANTHER" id="PTHR21581:SF6">
    <property type="entry name" value="TRAFFICKING PROTEIN PARTICLE COMPLEX SUBUNIT 12"/>
    <property type="match status" value="1"/>
</dbReference>
<evidence type="ECO:0000256" key="7">
    <source>
        <dbReference type="RuleBase" id="RU004016"/>
    </source>
</evidence>
<proteinExistence type="inferred from homology"/>
<dbReference type="PROSITE" id="PS51257">
    <property type="entry name" value="PROKAR_LIPOPROTEIN"/>
    <property type="match status" value="1"/>
</dbReference>
<dbReference type="GO" id="GO:0004180">
    <property type="term" value="F:carboxypeptidase activity"/>
    <property type="evidence" value="ECO:0007669"/>
    <property type="project" value="UniProtKB-KW"/>
</dbReference>
<protein>
    <submittedName>
        <fullName evidence="10">D-alanyl-D-alanine carboxypeptidase family protein</fullName>
        <ecNumber evidence="10">3.4.-.-</ecNumber>
    </submittedName>
</protein>
<keyword evidence="10" id="KW-0121">Carboxypeptidase</keyword>
<organism evidence="10 11">
    <name type="scientific">Gemmobacter denitrificans</name>
    <dbReference type="NCBI Taxonomy" id="3123040"/>
    <lineage>
        <taxon>Bacteria</taxon>
        <taxon>Pseudomonadati</taxon>
        <taxon>Pseudomonadota</taxon>
        <taxon>Alphaproteobacteria</taxon>
        <taxon>Rhodobacterales</taxon>
        <taxon>Paracoccaceae</taxon>
        <taxon>Gemmobacter</taxon>
    </lineage>
</organism>
<dbReference type="Gene3D" id="3.40.710.10">
    <property type="entry name" value="DD-peptidase/beta-lactamase superfamily"/>
    <property type="match status" value="1"/>
</dbReference>
<dbReference type="InterPro" id="IPR001967">
    <property type="entry name" value="Peptidase_S11_N"/>
</dbReference>
<sequence length="533" mass="55977">MTARLGQYVRHFVLLAIFAVVAACSTPKPTGAAPYAAYVMDARTGETLYEHNSDARLHPASLTKMMTLYIAFQAVERGEISLDTMVKVSKHAAGQPPSRLGLKAGQKVALRHLIRAAAIKSANDAATAIGEALEGNEAAFAKRMTRTAKAIGMNGTTFANANGLTAKGHLSTAHDMSVLGRRLFYDFPQYYNIFSRRETDAGVTDVVSTNRKFLDMYKGADGIKTGFTNAAGFNLTASAERGGVRIIATIFGGTSTAQRNAKMVELLDMGFAKARPGAKTRPPEPVEMPAEEPQLVAEAGSGEARMMGAKTLRVSTVVERSPRPMRRPGSGSEAVQAAPVAVAEVAPAADAGSDPVAEMIAAQVAVAAMEDGIAGALAEAAGAAPPFEVVDAGPALEDGSVMSLAALAPATPALPEPEPVHVPTVIHTSSQSEPQLAEAVAQAEPVEVVTRISTSGGRQWGVNIGRFPSRTAAERALMQTMLAESATLDESLRKVVQRKAGYDANFMGLSQEEADLACRRLQARGTPCFTMGP</sequence>
<keyword evidence="11" id="KW-1185">Reference proteome</keyword>
<evidence type="ECO:0000256" key="4">
    <source>
        <dbReference type="ARBA" id="ARBA00022960"/>
    </source>
</evidence>
<dbReference type="EMBL" id="JBALHR010000004">
    <property type="protein sequence ID" value="MEH7828299.1"/>
    <property type="molecule type" value="Genomic_DNA"/>
</dbReference>
<feature type="domain" description="Peptidase S11 D-alanyl-D-alanine carboxypeptidase A N-terminal" evidence="9">
    <location>
        <begin position="35"/>
        <end position="253"/>
    </location>
</feature>
<dbReference type="Pfam" id="PF00768">
    <property type="entry name" value="Peptidase_S11"/>
    <property type="match status" value="1"/>
</dbReference>
<keyword evidence="3 10" id="KW-0378">Hydrolase</keyword>
<evidence type="ECO:0000313" key="11">
    <source>
        <dbReference type="Proteomes" id="UP001431963"/>
    </source>
</evidence>
<reference evidence="10" key="1">
    <citation type="submission" date="2024-02" db="EMBL/GenBank/DDBJ databases">
        <title>Genome sequences of strain Gemmobacter sp. JM10B15.</title>
        <authorList>
            <person name="Zhang M."/>
        </authorList>
    </citation>
    <scope>NUCLEOTIDE SEQUENCE</scope>
    <source>
        <strain evidence="10">JM10B15</strain>
    </source>
</reference>
<evidence type="ECO:0000256" key="6">
    <source>
        <dbReference type="ARBA" id="ARBA00023316"/>
    </source>
</evidence>
<evidence type="ECO:0000256" key="8">
    <source>
        <dbReference type="SAM" id="SignalP"/>
    </source>
</evidence>
<keyword evidence="5" id="KW-0573">Peptidoglycan synthesis</keyword>
<evidence type="ECO:0000256" key="3">
    <source>
        <dbReference type="ARBA" id="ARBA00022801"/>
    </source>
</evidence>
<keyword evidence="10" id="KW-0645">Protease</keyword>
<dbReference type="RefSeq" id="WP_335422110.1">
    <property type="nucleotide sequence ID" value="NZ_JBALHR010000004.1"/>
</dbReference>
<dbReference type="PRINTS" id="PR00725">
    <property type="entry name" value="DADACBPTASE1"/>
</dbReference>
<dbReference type="SUPFAM" id="SSF56601">
    <property type="entry name" value="beta-lactamase/transpeptidase-like"/>
    <property type="match status" value="1"/>
</dbReference>
<gene>
    <name evidence="10" type="ORF">V6590_09055</name>
</gene>
<evidence type="ECO:0000313" key="10">
    <source>
        <dbReference type="EMBL" id="MEH7828299.1"/>
    </source>
</evidence>
<accession>A0ABU8BUC3</accession>
<evidence type="ECO:0000259" key="9">
    <source>
        <dbReference type="Pfam" id="PF00768"/>
    </source>
</evidence>
<comment type="similarity">
    <text evidence="1 7">Belongs to the peptidase S11 family.</text>
</comment>
<dbReference type="EC" id="3.4.-.-" evidence="10"/>
<feature type="signal peptide" evidence="8">
    <location>
        <begin position="1"/>
        <end position="22"/>
    </location>
</feature>
<dbReference type="InterPro" id="IPR018044">
    <property type="entry name" value="Peptidase_S11"/>
</dbReference>